<gene>
    <name evidence="4" type="ORF">ACFPQB_22140</name>
</gene>
<keyword evidence="5" id="KW-1185">Reference proteome</keyword>
<dbReference type="Proteomes" id="UP001596072">
    <property type="component" value="Unassembled WGS sequence"/>
</dbReference>
<dbReference type="PANTHER" id="PTHR44196:SF1">
    <property type="entry name" value="DEHYDROGENASE_REDUCTASE SDR FAMILY MEMBER 7B"/>
    <property type="match status" value="1"/>
</dbReference>
<dbReference type="RefSeq" id="WP_136432329.1">
    <property type="nucleotide sequence ID" value="NZ_JBHSNS010000019.1"/>
</dbReference>
<reference evidence="5" key="1">
    <citation type="journal article" date="2019" name="Int. J. Syst. Evol. Microbiol.">
        <title>The Global Catalogue of Microorganisms (GCM) 10K type strain sequencing project: providing services to taxonomists for standard genome sequencing and annotation.</title>
        <authorList>
            <consortium name="The Broad Institute Genomics Platform"/>
            <consortium name="The Broad Institute Genome Sequencing Center for Infectious Disease"/>
            <person name="Wu L."/>
            <person name="Ma J."/>
        </authorList>
    </citation>
    <scope>NUCLEOTIDE SEQUENCE [LARGE SCALE GENOMIC DNA]</scope>
    <source>
        <strain evidence="5">YIM 94188</strain>
    </source>
</reference>
<keyword evidence="2 4" id="KW-0560">Oxidoreductase</keyword>
<evidence type="ECO:0000256" key="2">
    <source>
        <dbReference type="ARBA" id="ARBA00023002"/>
    </source>
</evidence>
<dbReference type="Pfam" id="PF00106">
    <property type="entry name" value="adh_short"/>
    <property type="match status" value="1"/>
</dbReference>
<protein>
    <submittedName>
        <fullName evidence="4">SDR family NAD(P)-dependent oxidoreductase</fullName>
        <ecNumber evidence="4">1.-.-.-</ecNumber>
    </submittedName>
</protein>
<dbReference type="EC" id="1.-.-.-" evidence="4"/>
<dbReference type="InterPro" id="IPR020904">
    <property type="entry name" value="Sc_DH/Rdtase_CS"/>
</dbReference>
<evidence type="ECO:0000313" key="4">
    <source>
        <dbReference type="EMBL" id="MFC5731628.1"/>
    </source>
</evidence>
<evidence type="ECO:0000313" key="5">
    <source>
        <dbReference type="Proteomes" id="UP001596072"/>
    </source>
</evidence>
<proteinExistence type="inferred from homology"/>
<feature type="domain" description="Ketoreductase" evidence="3">
    <location>
        <begin position="8"/>
        <end position="184"/>
    </location>
</feature>
<sequence length="298" mass="31287">MSTTDEPTSAIITGASSGIGRATAHLLAAEGTRLVLAARSPEALELARQECVGRGAASVLVVPTDVADAAAVGRLFSRASEEFGAIHGVVHAAAVLTYGRFVDVPQDVFDRTVATNLTGTANVAREALHLFQEQKSGSLVVLGSVMSKMAAPLVSPYGSSKWAVHGLVRTLQIEAREMTGIDISLVSPGGVNTPIYDQAGSYTGHPGHPPPPVYSPERVARQVVHALDHPERDANVGIANPLMVFGFRALPSVYDVLVGPLMRLLGQGRADVGDNPGNVHEPVPALEAVRGRWPHVWG</sequence>
<dbReference type="PANTHER" id="PTHR44196">
    <property type="entry name" value="DEHYDROGENASE/REDUCTASE SDR FAMILY MEMBER 7B"/>
    <property type="match status" value="1"/>
</dbReference>
<organism evidence="4 5">
    <name type="scientific">Nocardioides vastitatis</name>
    <dbReference type="NCBI Taxonomy" id="2568655"/>
    <lineage>
        <taxon>Bacteria</taxon>
        <taxon>Bacillati</taxon>
        <taxon>Actinomycetota</taxon>
        <taxon>Actinomycetes</taxon>
        <taxon>Propionibacteriales</taxon>
        <taxon>Nocardioidaceae</taxon>
        <taxon>Nocardioides</taxon>
    </lineage>
</organism>
<evidence type="ECO:0000256" key="1">
    <source>
        <dbReference type="ARBA" id="ARBA00006484"/>
    </source>
</evidence>
<dbReference type="SMART" id="SM00822">
    <property type="entry name" value="PKS_KR"/>
    <property type="match status" value="1"/>
</dbReference>
<comment type="similarity">
    <text evidence="1">Belongs to the short-chain dehydrogenases/reductases (SDR) family.</text>
</comment>
<dbReference type="Gene3D" id="3.40.50.720">
    <property type="entry name" value="NAD(P)-binding Rossmann-like Domain"/>
    <property type="match status" value="1"/>
</dbReference>
<dbReference type="EMBL" id="JBHSNS010000019">
    <property type="protein sequence ID" value="MFC5731628.1"/>
    <property type="molecule type" value="Genomic_DNA"/>
</dbReference>
<dbReference type="GO" id="GO:0016491">
    <property type="term" value="F:oxidoreductase activity"/>
    <property type="evidence" value="ECO:0007669"/>
    <property type="project" value="UniProtKB-KW"/>
</dbReference>
<dbReference type="PRINTS" id="PR00081">
    <property type="entry name" value="GDHRDH"/>
</dbReference>
<evidence type="ECO:0000259" key="3">
    <source>
        <dbReference type="SMART" id="SM00822"/>
    </source>
</evidence>
<comment type="caution">
    <text evidence="4">The sequence shown here is derived from an EMBL/GenBank/DDBJ whole genome shotgun (WGS) entry which is preliminary data.</text>
</comment>
<dbReference type="InterPro" id="IPR002347">
    <property type="entry name" value="SDR_fam"/>
</dbReference>
<name>A0ABW0ZRB1_9ACTN</name>
<accession>A0ABW0ZRB1</accession>
<dbReference type="InterPro" id="IPR057326">
    <property type="entry name" value="KR_dom"/>
</dbReference>
<dbReference type="InterPro" id="IPR036291">
    <property type="entry name" value="NAD(P)-bd_dom_sf"/>
</dbReference>
<dbReference type="PROSITE" id="PS00061">
    <property type="entry name" value="ADH_SHORT"/>
    <property type="match status" value="1"/>
</dbReference>
<dbReference type="SUPFAM" id="SSF51735">
    <property type="entry name" value="NAD(P)-binding Rossmann-fold domains"/>
    <property type="match status" value="1"/>
</dbReference>